<dbReference type="CDD" id="cd06170">
    <property type="entry name" value="LuxR_C_like"/>
    <property type="match status" value="1"/>
</dbReference>
<dbReference type="EMBL" id="JACCCV010000001">
    <property type="protein sequence ID" value="NYF50724.1"/>
    <property type="molecule type" value="Genomic_DNA"/>
</dbReference>
<dbReference type="AlphaFoldDB" id="A0A7Y9NJX1"/>
<keyword evidence="1 5" id="KW-0597">Phosphoprotein</keyword>
<dbReference type="GO" id="GO:0000160">
    <property type="term" value="P:phosphorelay signal transduction system"/>
    <property type="evidence" value="ECO:0007669"/>
    <property type="project" value="InterPro"/>
</dbReference>
<evidence type="ECO:0000313" key="8">
    <source>
        <dbReference type="EMBL" id="NYF50724.1"/>
    </source>
</evidence>
<protein>
    <submittedName>
        <fullName evidence="8">DNA-binding NarL/FixJ family response regulator</fullName>
    </submittedName>
</protein>
<dbReference type="SMART" id="SM00448">
    <property type="entry name" value="REC"/>
    <property type="match status" value="1"/>
</dbReference>
<keyword evidence="3 8" id="KW-0238">DNA-binding</keyword>
<dbReference type="SUPFAM" id="SSF52172">
    <property type="entry name" value="CheY-like"/>
    <property type="match status" value="1"/>
</dbReference>
<dbReference type="InterPro" id="IPR011006">
    <property type="entry name" value="CheY-like_superfamily"/>
</dbReference>
<dbReference type="Gene3D" id="3.40.50.2300">
    <property type="match status" value="1"/>
</dbReference>
<dbReference type="PROSITE" id="PS50110">
    <property type="entry name" value="RESPONSE_REGULATORY"/>
    <property type="match status" value="1"/>
</dbReference>
<organism evidence="8 9">
    <name type="scientific">Tunturiibacter lichenicola</name>
    <dbReference type="NCBI Taxonomy" id="2051959"/>
    <lineage>
        <taxon>Bacteria</taxon>
        <taxon>Pseudomonadati</taxon>
        <taxon>Acidobacteriota</taxon>
        <taxon>Terriglobia</taxon>
        <taxon>Terriglobales</taxon>
        <taxon>Acidobacteriaceae</taxon>
        <taxon>Tunturiibacter</taxon>
    </lineage>
</organism>
<dbReference type="InterPro" id="IPR001789">
    <property type="entry name" value="Sig_transdc_resp-reg_receiver"/>
</dbReference>
<evidence type="ECO:0000256" key="4">
    <source>
        <dbReference type="ARBA" id="ARBA00023163"/>
    </source>
</evidence>
<dbReference type="SMART" id="SM00421">
    <property type="entry name" value="HTH_LUXR"/>
    <property type="match status" value="1"/>
</dbReference>
<evidence type="ECO:0000259" key="6">
    <source>
        <dbReference type="PROSITE" id="PS50043"/>
    </source>
</evidence>
<dbReference type="Pfam" id="PF00072">
    <property type="entry name" value="Response_reg"/>
    <property type="match status" value="1"/>
</dbReference>
<evidence type="ECO:0000256" key="1">
    <source>
        <dbReference type="ARBA" id="ARBA00022553"/>
    </source>
</evidence>
<comment type="caution">
    <text evidence="8">The sequence shown here is derived from an EMBL/GenBank/DDBJ whole genome shotgun (WGS) entry which is preliminary data.</text>
</comment>
<evidence type="ECO:0000256" key="2">
    <source>
        <dbReference type="ARBA" id="ARBA00023015"/>
    </source>
</evidence>
<dbReference type="InterPro" id="IPR039420">
    <property type="entry name" value="WalR-like"/>
</dbReference>
<proteinExistence type="predicted"/>
<accession>A0A7Y9NJX1</accession>
<dbReference type="GO" id="GO:0006355">
    <property type="term" value="P:regulation of DNA-templated transcription"/>
    <property type="evidence" value="ECO:0007669"/>
    <property type="project" value="InterPro"/>
</dbReference>
<feature type="domain" description="Response regulatory" evidence="7">
    <location>
        <begin position="8"/>
        <end position="122"/>
    </location>
</feature>
<dbReference type="PANTHER" id="PTHR43214">
    <property type="entry name" value="TWO-COMPONENT RESPONSE REGULATOR"/>
    <property type="match status" value="1"/>
</dbReference>
<feature type="domain" description="HTH luxR-type" evidence="6">
    <location>
        <begin position="144"/>
        <end position="209"/>
    </location>
</feature>
<dbReference type="InterPro" id="IPR000792">
    <property type="entry name" value="Tscrpt_reg_LuxR_C"/>
</dbReference>
<evidence type="ECO:0000256" key="5">
    <source>
        <dbReference type="PROSITE-ProRule" id="PRU00169"/>
    </source>
</evidence>
<dbReference type="PANTHER" id="PTHR43214:SF41">
    <property type="entry name" value="NITRATE_NITRITE RESPONSE REGULATOR PROTEIN NARP"/>
    <property type="match status" value="1"/>
</dbReference>
<dbReference type="PROSITE" id="PS50043">
    <property type="entry name" value="HTH_LUXR_2"/>
    <property type="match status" value="1"/>
</dbReference>
<reference evidence="8 9" key="1">
    <citation type="submission" date="2020-07" db="EMBL/GenBank/DDBJ databases">
        <title>Genomic Encyclopedia of Type Strains, Phase IV (KMG-V): Genome sequencing to study the core and pangenomes of soil and plant-associated prokaryotes.</title>
        <authorList>
            <person name="Whitman W."/>
        </authorList>
    </citation>
    <scope>NUCLEOTIDE SEQUENCE [LARGE SCALE GENOMIC DNA]</scope>
    <source>
        <strain evidence="8 9">M8UP30</strain>
    </source>
</reference>
<dbReference type="Proteomes" id="UP000534186">
    <property type="component" value="Unassembled WGS sequence"/>
</dbReference>
<dbReference type="GO" id="GO:0003677">
    <property type="term" value="F:DNA binding"/>
    <property type="evidence" value="ECO:0007669"/>
    <property type="project" value="UniProtKB-KW"/>
</dbReference>
<dbReference type="Pfam" id="PF00196">
    <property type="entry name" value="GerE"/>
    <property type="match status" value="1"/>
</dbReference>
<keyword evidence="4" id="KW-0804">Transcription</keyword>
<dbReference type="PRINTS" id="PR00038">
    <property type="entry name" value="HTHLUXR"/>
</dbReference>
<dbReference type="InterPro" id="IPR016032">
    <property type="entry name" value="Sig_transdc_resp-reg_C-effctor"/>
</dbReference>
<dbReference type="CDD" id="cd17535">
    <property type="entry name" value="REC_NarL-like"/>
    <property type="match status" value="1"/>
</dbReference>
<gene>
    <name evidence="8" type="ORF">HDF12_001089</name>
</gene>
<dbReference type="InterPro" id="IPR058245">
    <property type="entry name" value="NreC/VraR/RcsB-like_REC"/>
</dbReference>
<name>A0A7Y9NJX1_9BACT</name>
<sequence length="213" mass="23631">MEHRPNARLLIADDHKLLAEACKSILEPRYQIIGIFTDGRSLLQAAFTLKPDVVILDIAMPGLNGLDAGEQIKRKMPLVKLIFLTMTLTAEMAAEAFRRGASGYVLKQSAAQELIVAVNKVIHGESYLSPLIARDTVSCLLSQEEPHRRKITGRQTEVLQLLAEGMSMKEVATILKIKPGTVAFQKYRMMETLGVKTNAELLKYAMQHQLSCA</sequence>
<evidence type="ECO:0000256" key="3">
    <source>
        <dbReference type="ARBA" id="ARBA00023125"/>
    </source>
</evidence>
<feature type="modified residue" description="4-aspartylphosphate" evidence="5">
    <location>
        <position position="57"/>
    </location>
</feature>
<dbReference type="SUPFAM" id="SSF46894">
    <property type="entry name" value="C-terminal effector domain of the bipartite response regulators"/>
    <property type="match status" value="1"/>
</dbReference>
<evidence type="ECO:0000313" key="9">
    <source>
        <dbReference type="Proteomes" id="UP000534186"/>
    </source>
</evidence>
<evidence type="ECO:0000259" key="7">
    <source>
        <dbReference type="PROSITE" id="PS50110"/>
    </source>
</evidence>
<keyword evidence="2" id="KW-0805">Transcription regulation</keyword>